<evidence type="ECO:0000313" key="2">
    <source>
        <dbReference type="Proteomes" id="UP000178622"/>
    </source>
</evidence>
<protein>
    <recommendedName>
        <fullName evidence="3">DUF1093 domain-containing protein</fullName>
    </recommendedName>
</protein>
<comment type="caution">
    <text evidence="1">The sequence shown here is derived from an EMBL/GenBank/DDBJ whole genome shotgun (WGS) entry which is preliminary data.</text>
</comment>
<dbReference type="AlphaFoldDB" id="A0A1E8GNV6"/>
<dbReference type="RefSeq" id="WP_070791618.1">
    <property type="nucleotide sequence ID" value="NZ_MKIR01000004.1"/>
</dbReference>
<accession>A0A1E8GNV6</accession>
<dbReference type="Proteomes" id="UP000178622">
    <property type="component" value="Unassembled WGS sequence"/>
</dbReference>
<dbReference type="EMBL" id="MKIR01000004">
    <property type="protein sequence ID" value="OFI49954.1"/>
    <property type="molecule type" value="Genomic_DNA"/>
</dbReference>
<dbReference type="STRING" id="1859473.BG261_09930"/>
<sequence length="141" mass="16220">MKKIIAAAVIGLFIIVGAGVYSYKIYRANANTRDYKIYYGLIKGDITEEKEEFVDEDEKGNKTIKSYIKKTYKNQKMVSEKDGSSTYDVQLFAGPKDSENEEVKDGDWFTVKVIRKNGESLGYKIIKEKEVPKKIREELKK</sequence>
<evidence type="ECO:0000313" key="1">
    <source>
        <dbReference type="EMBL" id="OFI49954.1"/>
    </source>
</evidence>
<gene>
    <name evidence="1" type="ORF">BG261_09930</name>
</gene>
<name>A0A1E8GNV6_9LACT</name>
<organism evidence="1 2">
    <name type="scientific">Floricoccus tropicus</name>
    <dbReference type="NCBI Taxonomy" id="1859473"/>
    <lineage>
        <taxon>Bacteria</taxon>
        <taxon>Bacillati</taxon>
        <taxon>Bacillota</taxon>
        <taxon>Bacilli</taxon>
        <taxon>Lactobacillales</taxon>
        <taxon>Streptococcaceae</taxon>
        <taxon>Floricoccus</taxon>
    </lineage>
</organism>
<keyword evidence="2" id="KW-1185">Reference proteome</keyword>
<evidence type="ECO:0008006" key="3">
    <source>
        <dbReference type="Google" id="ProtNLM"/>
    </source>
</evidence>
<reference evidence="2" key="1">
    <citation type="submission" date="2016-09" db="EMBL/GenBank/DDBJ databases">
        <title>Draft genome sequence of a novel species of the family Streptococcaceae isolated from flowers.</title>
        <authorList>
            <person name="Chuah L.-O."/>
            <person name="Yap K.-P."/>
            <person name="Thong K.L."/>
            <person name="Liong M.T."/>
            <person name="Ahmad R."/>
            <person name="Rusul G."/>
        </authorList>
    </citation>
    <scope>NUCLEOTIDE SEQUENCE [LARGE SCALE GENOMIC DNA]</scope>
    <source>
        <strain evidence="2">DF1</strain>
    </source>
</reference>
<proteinExistence type="predicted"/>